<feature type="transmembrane region" description="Helical" evidence="7">
    <location>
        <begin position="57"/>
        <end position="75"/>
    </location>
</feature>
<accession>A0A2K8KLB2</accession>
<keyword evidence="3" id="KW-1003">Cell membrane</keyword>
<dbReference type="GO" id="GO:0022857">
    <property type="term" value="F:transmembrane transporter activity"/>
    <property type="evidence" value="ECO:0007669"/>
    <property type="project" value="UniProtKB-UniRule"/>
</dbReference>
<evidence type="ECO:0000313" key="10">
    <source>
        <dbReference type="Proteomes" id="UP000229757"/>
    </source>
</evidence>
<comment type="subunit">
    <text evidence="7">The complex comprises the extracytoplasmic solute receptor protein and the two transmembrane proteins.</text>
</comment>
<evidence type="ECO:0000313" key="9">
    <source>
        <dbReference type="EMBL" id="ATX75697.1"/>
    </source>
</evidence>
<comment type="similarity">
    <text evidence="7">Belongs to the TRAP transporter small permease family.</text>
</comment>
<gene>
    <name evidence="9" type="primary">dctQ</name>
    <name evidence="9" type="ORF">REIFOR_00527</name>
</gene>
<dbReference type="Pfam" id="PF04290">
    <property type="entry name" value="DctQ"/>
    <property type="match status" value="1"/>
</dbReference>
<feature type="transmembrane region" description="Helical" evidence="7">
    <location>
        <begin position="12"/>
        <end position="32"/>
    </location>
</feature>
<dbReference type="KEGG" id="rfo:REIFOR_00527"/>
<organism evidence="9 10">
    <name type="scientific">Reinekea forsetii</name>
    <dbReference type="NCBI Taxonomy" id="1336806"/>
    <lineage>
        <taxon>Bacteria</taxon>
        <taxon>Pseudomonadati</taxon>
        <taxon>Pseudomonadota</taxon>
        <taxon>Gammaproteobacteria</taxon>
        <taxon>Oceanospirillales</taxon>
        <taxon>Saccharospirillaceae</taxon>
        <taxon>Reinekea</taxon>
    </lineage>
</organism>
<evidence type="ECO:0000256" key="2">
    <source>
        <dbReference type="ARBA" id="ARBA00022448"/>
    </source>
</evidence>
<evidence type="ECO:0000256" key="3">
    <source>
        <dbReference type="ARBA" id="ARBA00022475"/>
    </source>
</evidence>
<keyword evidence="2 7" id="KW-0813">Transport</keyword>
<dbReference type="OrthoDB" id="7363305at2"/>
<keyword evidence="6 7" id="KW-0472">Membrane</keyword>
<sequence>MRQLIATVRLLSFYLNVLGGICLVSMMVSVLADISTRTLFGMTDGAVDLTFTGSFELVRYGLLFAMVFSMPYCLDRGQVVVELFTEGLSVATKARIAAFFTLFFGIFGALMCYRLLHSASAARLTGETTQDLLVPMSSIYTVAAVGMAMLALRGLSLAYSLWYQRDGDVV</sequence>
<protein>
    <recommendedName>
        <fullName evidence="7">TRAP transporter small permease protein</fullName>
    </recommendedName>
</protein>
<evidence type="ECO:0000259" key="8">
    <source>
        <dbReference type="Pfam" id="PF04290"/>
    </source>
</evidence>
<dbReference type="GO" id="GO:0005886">
    <property type="term" value="C:plasma membrane"/>
    <property type="evidence" value="ECO:0007669"/>
    <property type="project" value="UniProtKB-SubCell"/>
</dbReference>
<proteinExistence type="inferred from homology"/>
<dbReference type="InterPro" id="IPR055348">
    <property type="entry name" value="DctQ"/>
</dbReference>
<comment type="subcellular location">
    <subcellularLocation>
        <location evidence="7">Cell inner membrane</location>
        <topology evidence="7">Multi-pass membrane protein</topology>
    </subcellularLocation>
    <subcellularLocation>
        <location evidence="1">Cell membrane</location>
        <topology evidence="1">Multi-pass membrane protein</topology>
    </subcellularLocation>
</comment>
<feature type="transmembrane region" description="Helical" evidence="7">
    <location>
        <begin position="136"/>
        <end position="155"/>
    </location>
</feature>
<keyword evidence="7" id="KW-0997">Cell inner membrane</keyword>
<evidence type="ECO:0000256" key="7">
    <source>
        <dbReference type="RuleBase" id="RU369079"/>
    </source>
</evidence>
<dbReference type="AlphaFoldDB" id="A0A2K8KLB2"/>
<evidence type="ECO:0000256" key="1">
    <source>
        <dbReference type="ARBA" id="ARBA00004651"/>
    </source>
</evidence>
<dbReference type="Proteomes" id="UP000229757">
    <property type="component" value="Chromosome"/>
</dbReference>
<evidence type="ECO:0000256" key="6">
    <source>
        <dbReference type="ARBA" id="ARBA00023136"/>
    </source>
</evidence>
<evidence type="ECO:0000256" key="4">
    <source>
        <dbReference type="ARBA" id="ARBA00022692"/>
    </source>
</evidence>
<dbReference type="EMBL" id="CP011797">
    <property type="protein sequence ID" value="ATX75697.1"/>
    <property type="molecule type" value="Genomic_DNA"/>
</dbReference>
<keyword evidence="4 7" id="KW-0812">Transmembrane</keyword>
<evidence type="ECO:0000256" key="5">
    <source>
        <dbReference type="ARBA" id="ARBA00022989"/>
    </source>
</evidence>
<keyword evidence="10" id="KW-1185">Reference proteome</keyword>
<feature type="transmembrane region" description="Helical" evidence="7">
    <location>
        <begin position="96"/>
        <end position="116"/>
    </location>
</feature>
<name>A0A2K8KLB2_9GAMM</name>
<comment type="function">
    <text evidence="7">Part of the tripartite ATP-independent periplasmic (TRAP) transport system.</text>
</comment>
<feature type="domain" description="Tripartite ATP-independent periplasmic transporters DctQ component" evidence="8">
    <location>
        <begin position="26"/>
        <end position="161"/>
    </location>
</feature>
<reference evidence="9 10" key="1">
    <citation type="journal article" date="2017" name="Environ. Microbiol.">
        <title>Genomic and physiological analyses of 'Reinekea forsetii' reveal a versatile opportunistic lifestyle during spring algae blooms.</title>
        <authorList>
            <person name="Avci B."/>
            <person name="Hahnke R.L."/>
            <person name="Chafee M."/>
            <person name="Fischer T."/>
            <person name="Gruber-Vodicka H."/>
            <person name="Tegetmeyer H.E."/>
            <person name="Harder J."/>
            <person name="Fuchs B.M."/>
            <person name="Amann R.I."/>
            <person name="Teeling H."/>
        </authorList>
    </citation>
    <scope>NUCLEOTIDE SEQUENCE [LARGE SCALE GENOMIC DNA]</scope>
    <source>
        <strain evidence="9 10">Hel1_31_D35</strain>
    </source>
</reference>
<dbReference type="RefSeq" id="WP_100256082.1">
    <property type="nucleotide sequence ID" value="NZ_CP011797.1"/>
</dbReference>
<keyword evidence="5 7" id="KW-1133">Transmembrane helix</keyword>